<keyword evidence="11" id="KW-1185">Reference proteome</keyword>
<dbReference type="PANTHER" id="PTHR43498">
    <property type="entry name" value="FERREDOXIN:COB-COM HETERODISULFIDE REDUCTASE SUBUNIT A"/>
    <property type="match status" value="1"/>
</dbReference>
<evidence type="ECO:0000256" key="4">
    <source>
        <dbReference type="ARBA" id="ARBA00022723"/>
    </source>
</evidence>
<dbReference type="Gene3D" id="3.40.50.720">
    <property type="entry name" value="NAD(P)-binding Rossmann-like Domain"/>
    <property type="match status" value="1"/>
</dbReference>
<dbReference type="PROSITE" id="PS51379">
    <property type="entry name" value="4FE4S_FER_2"/>
    <property type="match status" value="3"/>
</dbReference>
<feature type="domain" description="4Fe-4S ferredoxin-type" evidence="9">
    <location>
        <begin position="980"/>
        <end position="1009"/>
    </location>
</feature>
<evidence type="ECO:0000256" key="3">
    <source>
        <dbReference type="ARBA" id="ARBA00022485"/>
    </source>
</evidence>
<keyword evidence="6" id="KW-0560">Oxidoreductase</keyword>
<comment type="caution">
    <text evidence="10">The sequence shown here is derived from an EMBL/GenBank/DDBJ whole genome shotgun (WGS) entry which is preliminary data.</text>
</comment>
<evidence type="ECO:0000256" key="6">
    <source>
        <dbReference type="ARBA" id="ARBA00023002"/>
    </source>
</evidence>
<dbReference type="PANTHER" id="PTHR43498:SF1">
    <property type="entry name" value="COB--COM HETERODISULFIDE REDUCTASE IRON-SULFUR SUBUNIT A"/>
    <property type="match status" value="1"/>
</dbReference>
<sequence length="1023" mass="112846">MANTAVERPALNHSADRNRGDVLIVGGGISGIQASLDLAESGFRVFLVDKSPALGGKMSQLDKTFPTNDCSMCIESPKFIECSRNPNIEIMTYTEVDRVDGEAGDFRVTLTKKPRYIVEEKCTGCNICVDYCPVEIPDPFNQGLSNNKAVHIHFSQAVPLVTYVDPETCLYLKEDKCQICVGACKTNAIDLHQRPEQFEVEVGAILLSPGYDTFDPKLRNDFGYGQMENVVTSLDFERLLCSTGPFEGEVLRPSDHTHPKKIAWIQCVGSRQVIEGGNSYCSAVCCTYTQKQVILAKDHDSGLDATIFHNDIRAYGKDFERFYQRAAKLDDVRFIRSYVTVGREIPESKNVTIRYATFDGGVKEEEFDLVVLSVGLNPPADAERLARTFDIELNEHGFCKTDPANPILTSRKGVFVSGAFQGPMDIPEAVVTASGADALCGRLLSYRRDKLSRERVYPPERDVSEEELKIGVVVCHCGANIGRVVDIPAVVEYASTLKNVSWAGENLFACSTENAKQISDAIVEKGLNRVVLAACTPRTHEPLFRDTCREAGLNQYFFEFANIREHCSWVHSKEKENATQKAKDIIRMSVARAAHLEPLQEFDLPVNKAALVIGGGLAGMTSALNMADQGFEVYLVEKDSDLGGMARRLHYTLEGMDVQAHLQQLIRKVYRNPLIHVATDAEIREVSGYIGNFVTTVDRGGRLQKIAHGIAVVATGAEQHRPDEYLYGENERVLTQLELEGEIVTDSERVANASSLVMIQCVGCREEGRNYCSRICCGQAVKNALKLKERNPEMDIHILYRDMRTYGFKEDYYRQAAERDIKFIRFEPEQKPQVEAVGSGLKITVPDPVLGQQLELEADLLALSAAVIPAESGQELGRMFKVSMNPDGFFQEAHVKLRPVDFAADGVFLCGTAQYPKHIHETINQAYGAAGRAVGILSGDTVTASGAVCDVDEYACISCGACISACNYDAISFVDTPQGRKARVEAVLCKGDGLCNAKCPTGAIYLKHYTDDEIFAQIDEAIS</sequence>
<evidence type="ECO:0000259" key="9">
    <source>
        <dbReference type="PROSITE" id="PS51379"/>
    </source>
</evidence>
<dbReference type="SUPFAM" id="SSF54862">
    <property type="entry name" value="4Fe-4S ferredoxins"/>
    <property type="match status" value="1"/>
</dbReference>
<dbReference type="Pfam" id="PF07992">
    <property type="entry name" value="Pyr_redox_2"/>
    <property type="match status" value="2"/>
</dbReference>
<name>A0A1X0Y285_9BACT</name>
<keyword evidence="4" id="KW-0479">Metal-binding</keyword>
<dbReference type="OrthoDB" id="9758544at2"/>
<dbReference type="Pfam" id="PF12838">
    <property type="entry name" value="Fer4_7"/>
    <property type="match status" value="1"/>
</dbReference>
<dbReference type="Gene3D" id="3.30.70.20">
    <property type="match status" value="2"/>
</dbReference>
<dbReference type="AlphaFoldDB" id="A0A1X0Y285"/>
<dbReference type="InterPro" id="IPR023753">
    <property type="entry name" value="FAD/NAD-binding_dom"/>
</dbReference>
<protein>
    <submittedName>
        <fullName evidence="10">Heterodisulfide reductase</fullName>
    </submittedName>
</protein>
<dbReference type="SUPFAM" id="SSF51905">
    <property type="entry name" value="FAD/NAD(P)-binding domain"/>
    <property type="match status" value="1"/>
</dbReference>
<keyword evidence="3" id="KW-0004">4Fe-4S</keyword>
<accession>A0A1X0Y285</accession>
<dbReference type="Pfam" id="PF00037">
    <property type="entry name" value="Fer4"/>
    <property type="match status" value="1"/>
</dbReference>
<dbReference type="GO" id="GO:0016491">
    <property type="term" value="F:oxidoreductase activity"/>
    <property type="evidence" value="ECO:0007669"/>
    <property type="project" value="UniProtKB-KW"/>
</dbReference>
<organism evidence="10 11">
    <name type="scientific">Geothermobacter hydrogeniphilus</name>
    <dbReference type="NCBI Taxonomy" id="1969733"/>
    <lineage>
        <taxon>Bacteria</taxon>
        <taxon>Pseudomonadati</taxon>
        <taxon>Thermodesulfobacteriota</taxon>
        <taxon>Desulfuromonadia</taxon>
        <taxon>Desulfuromonadales</taxon>
        <taxon>Geothermobacteraceae</taxon>
        <taxon>Geothermobacter</taxon>
    </lineage>
</organism>
<dbReference type="STRING" id="1969733.B5V00_10280"/>
<feature type="domain" description="4Fe-4S ferredoxin-type" evidence="9">
    <location>
        <begin position="947"/>
        <end position="976"/>
    </location>
</feature>
<reference evidence="10 11" key="1">
    <citation type="submission" date="2017-03" db="EMBL/GenBank/DDBJ databases">
        <title>Genome sequence of Geothermobacter sp. EPR-M, Deep-Sea Iron Reducer.</title>
        <authorList>
            <person name="Tully B."/>
            <person name="Savalia P."/>
            <person name="Abuyen K."/>
            <person name="Baughan C."/>
            <person name="Romero E."/>
            <person name="Ronkowski C."/>
            <person name="Torres B."/>
            <person name="Tremblay J."/>
            <person name="Trujillo A."/>
            <person name="Tyler M."/>
            <person name="Perez-Rodriguez I."/>
            <person name="Amend J."/>
        </authorList>
    </citation>
    <scope>NUCLEOTIDE SEQUENCE [LARGE SCALE GENOMIC DNA]</scope>
    <source>
        <strain evidence="10 11">EPR-M</strain>
    </source>
</reference>
<dbReference type="GO" id="GO:0046872">
    <property type="term" value="F:metal ion binding"/>
    <property type="evidence" value="ECO:0007669"/>
    <property type="project" value="UniProtKB-KW"/>
</dbReference>
<dbReference type="EMBL" id="NAAD01000012">
    <property type="protein sequence ID" value="ORJ59273.1"/>
    <property type="molecule type" value="Genomic_DNA"/>
</dbReference>
<evidence type="ECO:0000256" key="8">
    <source>
        <dbReference type="ARBA" id="ARBA00023014"/>
    </source>
</evidence>
<dbReference type="Proteomes" id="UP000193136">
    <property type="component" value="Unassembled WGS sequence"/>
</dbReference>
<dbReference type="RefSeq" id="WP_085010703.1">
    <property type="nucleotide sequence ID" value="NZ_NAAD01000012.1"/>
</dbReference>
<keyword evidence="5" id="KW-0274">FAD</keyword>
<dbReference type="SUPFAM" id="SSF51971">
    <property type="entry name" value="Nucleotide-binding domain"/>
    <property type="match status" value="1"/>
</dbReference>
<evidence type="ECO:0000313" key="10">
    <source>
        <dbReference type="EMBL" id="ORJ59273.1"/>
    </source>
</evidence>
<dbReference type="GO" id="GO:0051539">
    <property type="term" value="F:4 iron, 4 sulfur cluster binding"/>
    <property type="evidence" value="ECO:0007669"/>
    <property type="project" value="UniProtKB-KW"/>
</dbReference>
<dbReference type="InterPro" id="IPR039650">
    <property type="entry name" value="HdrA-like"/>
</dbReference>
<keyword evidence="8" id="KW-0411">Iron-sulfur</keyword>
<evidence type="ECO:0000256" key="1">
    <source>
        <dbReference type="ARBA" id="ARBA00001974"/>
    </source>
</evidence>
<dbReference type="InterPro" id="IPR036188">
    <property type="entry name" value="FAD/NAD-bd_sf"/>
</dbReference>
<feature type="domain" description="4Fe-4S ferredoxin-type" evidence="9">
    <location>
        <begin position="112"/>
        <end position="142"/>
    </location>
</feature>
<dbReference type="InterPro" id="IPR017900">
    <property type="entry name" value="4Fe4S_Fe_S_CS"/>
</dbReference>
<proteinExistence type="inferred from homology"/>
<dbReference type="PROSITE" id="PS00198">
    <property type="entry name" value="4FE4S_FER_1"/>
    <property type="match status" value="1"/>
</dbReference>
<evidence type="ECO:0000256" key="7">
    <source>
        <dbReference type="ARBA" id="ARBA00023004"/>
    </source>
</evidence>
<evidence type="ECO:0000313" key="11">
    <source>
        <dbReference type="Proteomes" id="UP000193136"/>
    </source>
</evidence>
<evidence type="ECO:0000256" key="5">
    <source>
        <dbReference type="ARBA" id="ARBA00022827"/>
    </source>
</evidence>
<dbReference type="InterPro" id="IPR017896">
    <property type="entry name" value="4Fe4S_Fe-S-bd"/>
</dbReference>
<comment type="similarity">
    <text evidence="2">Belongs to the HdrA family.</text>
</comment>
<gene>
    <name evidence="10" type="ORF">B5V00_10280</name>
</gene>
<evidence type="ECO:0000256" key="2">
    <source>
        <dbReference type="ARBA" id="ARBA00006561"/>
    </source>
</evidence>
<dbReference type="Gene3D" id="3.50.50.60">
    <property type="entry name" value="FAD/NAD(P)-binding domain"/>
    <property type="match status" value="1"/>
</dbReference>
<keyword evidence="7" id="KW-0408">Iron</keyword>
<keyword evidence="5" id="KW-0285">Flavoprotein</keyword>
<comment type="cofactor">
    <cofactor evidence="1">
        <name>FAD</name>
        <dbReference type="ChEBI" id="CHEBI:57692"/>
    </cofactor>
</comment>